<dbReference type="RefSeq" id="WP_146562925.1">
    <property type="nucleotide sequence ID" value="NZ_VIGW01000010.1"/>
</dbReference>
<keyword evidence="5 7" id="KW-1133">Transmembrane helix</keyword>
<keyword evidence="3" id="KW-1003">Cell membrane</keyword>
<comment type="similarity">
    <text evidence="7">Belongs to the binding-protein-dependent transport system permease family.</text>
</comment>
<dbReference type="GO" id="GO:0005886">
    <property type="term" value="C:plasma membrane"/>
    <property type="evidence" value="ECO:0007669"/>
    <property type="project" value="UniProtKB-SubCell"/>
</dbReference>
<feature type="transmembrane region" description="Helical" evidence="7">
    <location>
        <begin position="237"/>
        <end position="263"/>
    </location>
</feature>
<feature type="transmembrane region" description="Helical" evidence="7">
    <location>
        <begin position="12"/>
        <end position="30"/>
    </location>
</feature>
<dbReference type="Proteomes" id="UP000317291">
    <property type="component" value="Unassembled WGS sequence"/>
</dbReference>
<evidence type="ECO:0000256" key="3">
    <source>
        <dbReference type="ARBA" id="ARBA00022475"/>
    </source>
</evidence>
<proteinExistence type="inferred from homology"/>
<evidence type="ECO:0000256" key="1">
    <source>
        <dbReference type="ARBA" id="ARBA00004651"/>
    </source>
</evidence>
<feature type="transmembrane region" description="Helical" evidence="7">
    <location>
        <begin position="179"/>
        <end position="202"/>
    </location>
</feature>
<reference evidence="9 10" key="1">
    <citation type="submission" date="2019-06" db="EMBL/GenBank/DDBJ databases">
        <title>Tsukamurella conjunctivitidis sp. nov., Tsukamurella assacharolytica sp. nov. and Tsukamurella sputae sp. nov. isolated from patients with conjunctivitis, bacteraemia (lymphoma) and respiratory infection (sputum) in Hong Kong.</title>
        <authorList>
            <person name="Teng J.L.L."/>
            <person name="Lee H.H."/>
            <person name="Fong J.Y.H."/>
            <person name="Fok K.M.N."/>
            <person name="Lau S.K.P."/>
            <person name="Woo P.C.Y."/>
        </authorList>
    </citation>
    <scope>NUCLEOTIDE SEQUENCE [LARGE SCALE GENOMIC DNA]</scope>
    <source>
        <strain evidence="9 10">HKU71</strain>
    </source>
</reference>
<dbReference type="SUPFAM" id="SSF161098">
    <property type="entry name" value="MetI-like"/>
    <property type="match status" value="1"/>
</dbReference>
<evidence type="ECO:0000313" key="10">
    <source>
        <dbReference type="Proteomes" id="UP000317291"/>
    </source>
</evidence>
<dbReference type="Gene3D" id="1.10.3720.10">
    <property type="entry name" value="MetI-like"/>
    <property type="match status" value="1"/>
</dbReference>
<dbReference type="AlphaFoldDB" id="A0A5C5R6M1"/>
<keyword evidence="2 7" id="KW-0813">Transport</keyword>
<dbReference type="CDD" id="cd06261">
    <property type="entry name" value="TM_PBP2"/>
    <property type="match status" value="1"/>
</dbReference>
<dbReference type="InterPro" id="IPR045621">
    <property type="entry name" value="BPD_transp_1_N"/>
</dbReference>
<dbReference type="PANTHER" id="PTHR43163">
    <property type="entry name" value="DIPEPTIDE TRANSPORT SYSTEM PERMEASE PROTEIN DPPB-RELATED"/>
    <property type="match status" value="1"/>
</dbReference>
<protein>
    <submittedName>
        <fullName evidence="9">ABC transporter permease</fullName>
    </submittedName>
</protein>
<dbReference type="PROSITE" id="PS50928">
    <property type="entry name" value="ABC_TM1"/>
    <property type="match status" value="1"/>
</dbReference>
<dbReference type="GO" id="GO:0055085">
    <property type="term" value="P:transmembrane transport"/>
    <property type="evidence" value="ECO:0007669"/>
    <property type="project" value="InterPro"/>
</dbReference>
<organism evidence="9 10">
    <name type="scientific">Tsukamurella asaccharolytica</name>
    <dbReference type="NCBI Taxonomy" id="2592067"/>
    <lineage>
        <taxon>Bacteria</taxon>
        <taxon>Bacillati</taxon>
        <taxon>Actinomycetota</taxon>
        <taxon>Actinomycetes</taxon>
        <taxon>Mycobacteriales</taxon>
        <taxon>Tsukamurellaceae</taxon>
        <taxon>Tsukamurella</taxon>
    </lineage>
</organism>
<evidence type="ECO:0000256" key="6">
    <source>
        <dbReference type="ARBA" id="ARBA00023136"/>
    </source>
</evidence>
<feature type="transmembrane region" description="Helical" evidence="7">
    <location>
        <begin position="135"/>
        <end position="159"/>
    </location>
</feature>
<dbReference type="Pfam" id="PF00528">
    <property type="entry name" value="BPD_transp_1"/>
    <property type="match status" value="1"/>
</dbReference>
<dbReference type="Pfam" id="PF19300">
    <property type="entry name" value="BPD_transp_1_N"/>
    <property type="match status" value="1"/>
</dbReference>
<dbReference type="EMBL" id="VIGW01000010">
    <property type="protein sequence ID" value="TWS18356.1"/>
    <property type="molecule type" value="Genomic_DNA"/>
</dbReference>
<sequence>MTAYLLRRVPTALLVLLLASVLIFGILRFIPGGPEAALLGPDASPSDVQALRHELGLDRSFFAQYLTWISSILRLDFGRSYQVGGEISALISFGLVNTLVLTGAALLVAVVLAVGLALAVTVFDNRWLSAVVTGVNAAAIAIPTFVLGTLLVLLAGVRLRWLPAGGAPPDGYLTEPTIAVQYLILPAITLGLPTGAMLARFLTESLHTELGKPYAVTARSLGVSQRRIVLRHALRNALPATVTAFGLLVGGLLGGAILVETVFGYPGLGMLTEQGIFSRDYPLVQVLLLLSVTVFIVVQLLADVAHAWLDPRIRLGARS</sequence>
<dbReference type="InterPro" id="IPR035906">
    <property type="entry name" value="MetI-like_sf"/>
</dbReference>
<evidence type="ECO:0000313" key="9">
    <source>
        <dbReference type="EMBL" id="TWS18356.1"/>
    </source>
</evidence>
<name>A0A5C5R6M1_9ACTN</name>
<evidence type="ECO:0000256" key="4">
    <source>
        <dbReference type="ARBA" id="ARBA00022692"/>
    </source>
</evidence>
<dbReference type="PANTHER" id="PTHR43163:SF6">
    <property type="entry name" value="DIPEPTIDE TRANSPORT SYSTEM PERMEASE PROTEIN DPPB-RELATED"/>
    <property type="match status" value="1"/>
</dbReference>
<evidence type="ECO:0000256" key="7">
    <source>
        <dbReference type="RuleBase" id="RU363032"/>
    </source>
</evidence>
<feature type="transmembrane region" description="Helical" evidence="7">
    <location>
        <begin position="99"/>
        <end position="123"/>
    </location>
</feature>
<keyword evidence="6 7" id="KW-0472">Membrane</keyword>
<evidence type="ECO:0000256" key="2">
    <source>
        <dbReference type="ARBA" id="ARBA00022448"/>
    </source>
</evidence>
<dbReference type="InterPro" id="IPR000515">
    <property type="entry name" value="MetI-like"/>
</dbReference>
<keyword evidence="4 7" id="KW-0812">Transmembrane</keyword>
<feature type="domain" description="ABC transmembrane type-1" evidence="8">
    <location>
        <begin position="95"/>
        <end position="302"/>
    </location>
</feature>
<gene>
    <name evidence="9" type="ORF">FK529_15800</name>
</gene>
<feature type="transmembrane region" description="Helical" evidence="7">
    <location>
        <begin position="283"/>
        <end position="309"/>
    </location>
</feature>
<accession>A0A5C5R6M1</accession>
<evidence type="ECO:0000259" key="8">
    <source>
        <dbReference type="PROSITE" id="PS50928"/>
    </source>
</evidence>
<evidence type="ECO:0000256" key="5">
    <source>
        <dbReference type="ARBA" id="ARBA00022989"/>
    </source>
</evidence>
<comment type="caution">
    <text evidence="9">The sequence shown here is derived from an EMBL/GenBank/DDBJ whole genome shotgun (WGS) entry which is preliminary data.</text>
</comment>
<comment type="subcellular location">
    <subcellularLocation>
        <location evidence="1 7">Cell membrane</location>
        <topology evidence="1 7">Multi-pass membrane protein</topology>
    </subcellularLocation>
</comment>
<dbReference type="OrthoDB" id="147639at2"/>
<keyword evidence="10" id="KW-1185">Reference proteome</keyword>